<feature type="transmembrane region" description="Helical" evidence="7">
    <location>
        <begin position="503"/>
        <end position="523"/>
    </location>
</feature>
<dbReference type="NCBIfam" id="NF038404">
    <property type="entry name" value="perm_prefix_2"/>
    <property type="match status" value="1"/>
</dbReference>
<dbReference type="PANTHER" id="PTHR30572:SF4">
    <property type="entry name" value="ABC TRANSPORTER PERMEASE YTRF"/>
    <property type="match status" value="1"/>
</dbReference>
<keyword evidence="5 7" id="KW-0472">Membrane</keyword>
<evidence type="ECO:0000256" key="3">
    <source>
        <dbReference type="ARBA" id="ARBA00022692"/>
    </source>
</evidence>
<feature type="transmembrane region" description="Helical" evidence="7">
    <location>
        <begin position="361"/>
        <end position="383"/>
    </location>
</feature>
<sequence>MKEHRTIPPHLARRFLRWFLREELAEEVEGDLEEKFYITIEQSSVRRARANYWYQVFHYVRPFALRSFKSTYPLTHYAMFQNYFKIGWRNLFKKKGYSFINISGLAIGMAVAIMIGLWVYDELSFNTYHENYDRIVWVMQNQTFSGTGIQTNNNEPLQLATELRENYGTYFEHVTMATFLQWRTLRQGEKVLSKTGYFMEPSAPEMLTLRMLSGTRSGLNDPHSVLISQSTAQALFDDQDPIGEVIQIGEQFEVKVTGMYEDIPSNSTFAGMTFLAPWDLYESSLPDWLSWGNNWFQTIVQIAEHTDMSLASAAIKDAKKKRVTEDEGAQYNPQLFLHPMSRLHLYSEFEGGVSVGGRIQYVWMFGIIGLFVLLLACINFMNLSTARSEKRAKEIGVRKAIGSLRRQLVHQFFTESILIAALAFVVALMLVQLSLSSFNEVADKEIGVPWLSPGFWLLGISFMLLTGLLAGSYPALYLSSLGAVRVLKGTFKAGRMASLPRKVLVIVQFAVSVSLIIGTLIVFQQIQYVKDRPTGYNLNRLIHVWMSDAVNQHYETLRNELLQTGAVEEVAKSESPVTDSYVTNSGLTWQGKDPAMQEEFATMRVTHEFGKTVGWQIVEGRDFSREFATDSVGFIINEAAVEYMGLENPVGEQVKWGENGVYTIIGVVNDMITQSPYAPVKQMFFFIDYDRTSLANIKLKPDVSTQQAIVEIEDVFQKIDPANPFSYNFTDEQYAKKFGNEVRIGTLAGFFAALAIFISCLGLFGLASYTAEQRTKEIGIRKVLGASVANLWQLLSKDFLGLILLACVMAIPLAYYFARDWLQNYDYRTDLHWWIFALAGLGALIITIITVSYQAIKAAQVNPVKSLRSE</sequence>
<evidence type="ECO:0000256" key="2">
    <source>
        <dbReference type="ARBA" id="ARBA00022475"/>
    </source>
</evidence>
<feature type="domain" description="ABC3 transporter permease C-terminal" evidence="8">
    <location>
        <begin position="750"/>
        <end position="863"/>
    </location>
</feature>
<feature type="transmembrane region" description="Helical" evidence="7">
    <location>
        <begin position="99"/>
        <end position="120"/>
    </location>
</feature>
<evidence type="ECO:0000256" key="4">
    <source>
        <dbReference type="ARBA" id="ARBA00022989"/>
    </source>
</evidence>
<protein>
    <submittedName>
        <fullName evidence="10">ABC transporter permease</fullName>
    </submittedName>
</protein>
<evidence type="ECO:0000256" key="5">
    <source>
        <dbReference type="ARBA" id="ARBA00023136"/>
    </source>
</evidence>
<keyword evidence="4 7" id="KW-1133">Transmembrane helix</keyword>
<evidence type="ECO:0000256" key="1">
    <source>
        <dbReference type="ARBA" id="ARBA00004651"/>
    </source>
</evidence>
<reference evidence="10" key="1">
    <citation type="journal article" date="2023" name="Comput. Struct. Biotechnol. J.">
        <title>Discovery of a novel marine Bacteroidetes with a rich repertoire of carbohydrate-active enzymes.</title>
        <authorList>
            <person name="Chen B."/>
            <person name="Liu G."/>
            <person name="Chen Q."/>
            <person name="Wang H."/>
            <person name="Liu L."/>
            <person name="Tang K."/>
        </authorList>
    </citation>
    <scope>NUCLEOTIDE SEQUENCE</scope>
    <source>
        <strain evidence="10">TK19036</strain>
    </source>
</reference>
<dbReference type="Pfam" id="PF12704">
    <property type="entry name" value="MacB_PCD"/>
    <property type="match status" value="2"/>
</dbReference>
<comment type="similarity">
    <text evidence="6">Belongs to the ABC-4 integral membrane protein family.</text>
</comment>
<name>A0AA49GLV8_9BACT</name>
<proteinExistence type="inferred from homology"/>
<feature type="domain" description="MacB-like periplasmic core" evidence="9">
    <location>
        <begin position="510"/>
        <end position="714"/>
    </location>
</feature>
<feature type="domain" description="ABC3 transporter permease C-terminal" evidence="8">
    <location>
        <begin position="367"/>
        <end position="480"/>
    </location>
</feature>
<dbReference type="Pfam" id="PF02687">
    <property type="entry name" value="FtsX"/>
    <property type="match status" value="2"/>
</dbReference>
<feature type="domain" description="MacB-like periplasmic core" evidence="9">
    <location>
        <begin position="98"/>
        <end position="317"/>
    </location>
</feature>
<feature type="transmembrane region" description="Helical" evidence="7">
    <location>
        <begin position="799"/>
        <end position="818"/>
    </location>
</feature>
<reference evidence="10" key="2">
    <citation type="journal article" date="2024" name="Antonie Van Leeuwenhoek">
        <title>Roseihalotalea indica gen. nov., sp. nov., a halophilic Bacteroidetes from mesopelagic Southwest Indian Ocean with higher carbohydrate metabolic potential.</title>
        <authorList>
            <person name="Chen B."/>
            <person name="Zhang M."/>
            <person name="Lin D."/>
            <person name="Ye J."/>
            <person name="Tang K."/>
        </authorList>
    </citation>
    <scope>NUCLEOTIDE SEQUENCE</scope>
    <source>
        <strain evidence="10">TK19036</strain>
    </source>
</reference>
<dbReference type="EMBL" id="CP120682">
    <property type="protein sequence ID" value="WKN36553.1"/>
    <property type="molecule type" value="Genomic_DNA"/>
</dbReference>
<dbReference type="InterPro" id="IPR050250">
    <property type="entry name" value="Macrolide_Exporter_MacB"/>
</dbReference>
<organism evidence="10">
    <name type="scientific">Roseihalotalea indica</name>
    <dbReference type="NCBI Taxonomy" id="2867963"/>
    <lineage>
        <taxon>Bacteria</taxon>
        <taxon>Pseudomonadati</taxon>
        <taxon>Bacteroidota</taxon>
        <taxon>Cytophagia</taxon>
        <taxon>Cytophagales</taxon>
        <taxon>Catalimonadaceae</taxon>
        <taxon>Roseihalotalea</taxon>
    </lineage>
</organism>
<dbReference type="InterPro" id="IPR003838">
    <property type="entry name" value="ABC3_permease_C"/>
</dbReference>
<evidence type="ECO:0000259" key="9">
    <source>
        <dbReference type="Pfam" id="PF12704"/>
    </source>
</evidence>
<feature type="transmembrane region" description="Helical" evidence="7">
    <location>
        <begin position="412"/>
        <end position="435"/>
    </location>
</feature>
<evidence type="ECO:0000313" key="10">
    <source>
        <dbReference type="EMBL" id="WKN36553.1"/>
    </source>
</evidence>
<evidence type="ECO:0000259" key="8">
    <source>
        <dbReference type="Pfam" id="PF02687"/>
    </source>
</evidence>
<dbReference type="PANTHER" id="PTHR30572">
    <property type="entry name" value="MEMBRANE COMPONENT OF TRANSPORTER-RELATED"/>
    <property type="match status" value="1"/>
</dbReference>
<gene>
    <name evidence="10" type="ORF">K4G66_29770</name>
</gene>
<dbReference type="AlphaFoldDB" id="A0AA49GLV8"/>
<keyword evidence="2" id="KW-1003">Cell membrane</keyword>
<feature type="transmembrane region" description="Helical" evidence="7">
    <location>
        <begin position="455"/>
        <end position="482"/>
    </location>
</feature>
<evidence type="ECO:0000256" key="7">
    <source>
        <dbReference type="SAM" id="Phobius"/>
    </source>
</evidence>
<dbReference type="GO" id="GO:0022857">
    <property type="term" value="F:transmembrane transporter activity"/>
    <property type="evidence" value="ECO:0007669"/>
    <property type="project" value="TreeGrafter"/>
</dbReference>
<comment type="subcellular location">
    <subcellularLocation>
        <location evidence="1">Cell membrane</location>
        <topology evidence="1">Multi-pass membrane protein</topology>
    </subcellularLocation>
</comment>
<dbReference type="InterPro" id="IPR025857">
    <property type="entry name" value="MacB_PCD"/>
</dbReference>
<feature type="transmembrane region" description="Helical" evidence="7">
    <location>
        <begin position="747"/>
        <end position="771"/>
    </location>
</feature>
<feature type="transmembrane region" description="Helical" evidence="7">
    <location>
        <begin position="833"/>
        <end position="856"/>
    </location>
</feature>
<dbReference type="GO" id="GO:0005886">
    <property type="term" value="C:plasma membrane"/>
    <property type="evidence" value="ECO:0007669"/>
    <property type="project" value="UniProtKB-SubCell"/>
</dbReference>
<keyword evidence="3 7" id="KW-0812">Transmembrane</keyword>
<evidence type="ECO:0000256" key="6">
    <source>
        <dbReference type="ARBA" id="ARBA00038076"/>
    </source>
</evidence>
<accession>A0AA49GLV8</accession>
<dbReference type="InterPro" id="IPR047699">
    <property type="entry name" value="Permease_put_prefix"/>
</dbReference>